<dbReference type="InterPro" id="IPR044226">
    <property type="entry name" value="SIP2-1-like"/>
</dbReference>
<keyword evidence="1" id="KW-0812">Transmembrane</keyword>
<comment type="caution">
    <text evidence="2">The sequence shown here is derived from an EMBL/GenBank/DDBJ whole genome shotgun (WGS) entry which is preliminary data.</text>
</comment>
<reference evidence="2" key="1">
    <citation type="submission" date="2021-03" db="EMBL/GenBank/DDBJ databases">
        <authorList>
            <person name="Li Z."/>
            <person name="Yang C."/>
        </authorList>
    </citation>
    <scope>NUCLEOTIDE SEQUENCE</scope>
    <source>
        <strain evidence="2">Dzin_1.0</strain>
        <tissue evidence="2">Leaf</tissue>
    </source>
</reference>
<dbReference type="EMBL" id="JAGGNH010000003">
    <property type="protein sequence ID" value="KAJ0978323.1"/>
    <property type="molecule type" value="Genomic_DNA"/>
</dbReference>
<evidence type="ECO:0000256" key="1">
    <source>
        <dbReference type="SAM" id="Phobius"/>
    </source>
</evidence>
<dbReference type="Proteomes" id="UP001085076">
    <property type="component" value="Miscellaneous, Linkage group lg03"/>
</dbReference>
<dbReference type="AlphaFoldDB" id="A0A9D5CTX6"/>
<feature type="transmembrane region" description="Helical" evidence="1">
    <location>
        <begin position="42"/>
        <end position="64"/>
    </location>
</feature>
<keyword evidence="3" id="KW-1185">Reference proteome</keyword>
<dbReference type="PANTHER" id="PTHR47720:SF1">
    <property type="entry name" value="AQUAPORIN SIP2-1-RELATED"/>
    <property type="match status" value="1"/>
</dbReference>
<sequence length="118" mass="13390">MTLAGLILLNIVLSFMWVWAGSLSKLLIYNYLGVRHYPAADVLKIVFGINYMFFFTWLTVLIVAPPSTPSPCSHLPFPPRSKASSSLPLPTSLLRYLDLFLELCYLEEYSLKLIFDNA</sequence>
<feature type="transmembrane region" description="Helical" evidence="1">
    <location>
        <begin position="6"/>
        <end position="30"/>
    </location>
</feature>
<keyword evidence="1" id="KW-0472">Membrane</keyword>
<name>A0A9D5CTX6_9LILI</name>
<organism evidence="2 3">
    <name type="scientific">Dioscorea zingiberensis</name>
    <dbReference type="NCBI Taxonomy" id="325984"/>
    <lineage>
        <taxon>Eukaryota</taxon>
        <taxon>Viridiplantae</taxon>
        <taxon>Streptophyta</taxon>
        <taxon>Embryophyta</taxon>
        <taxon>Tracheophyta</taxon>
        <taxon>Spermatophyta</taxon>
        <taxon>Magnoliopsida</taxon>
        <taxon>Liliopsida</taxon>
        <taxon>Dioscoreales</taxon>
        <taxon>Dioscoreaceae</taxon>
        <taxon>Dioscorea</taxon>
    </lineage>
</organism>
<gene>
    <name evidence="2" type="ORF">J5N97_013797</name>
</gene>
<proteinExistence type="predicted"/>
<dbReference type="PANTHER" id="PTHR47720">
    <property type="entry name" value="AQUAPORIN SIP2-1-RELATED"/>
    <property type="match status" value="1"/>
</dbReference>
<reference evidence="2" key="2">
    <citation type="journal article" date="2022" name="Hortic Res">
        <title>The genome of Dioscorea zingiberensis sheds light on the biosynthesis, origin and evolution of the medicinally important diosgenin saponins.</title>
        <authorList>
            <person name="Li Y."/>
            <person name="Tan C."/>
            <person name="Li Z."/>
            <person name="Guo J."/>
            <person name="Li S."/>
            <person name="Chen X."/>
            <person name="Wang C."/>
            <person name="Dai X."/>
            <person name="Yang H."/>
            <person name="Song W."/>
            <person name="Hou L."/>
            <person name="Xu J."/>
            <person name="Tong Z."/>
            <person name="Xu A."/>
            <person name="Yuan X."/>
            <person name="Wang W."/>
            <person name="Yang Q."/>
            <person name="Chen L."/>
            <person name="Sun Z."/>
            <person name="Wang K."/>
            <person name="Pan B."/>
            <person name="Chen J."/>
            <person name="Bao Y."/>
            <person name="Liu F."/>
            <person name="Qi X."/>
            <person name="Gang D.R."/>
            <person name="Wen J."/>
            <person name="Li J."/>
        </authorList>
    </citation>
    <scope>NUCLEOTIDE SEQUENCE</scope>
    <source>
        <strain evidence="2">Dzin_1.0</strain>
    </source>
</reference>
<dbReference type="GO" id="GO:0015267">
    <property type="term" value="F:channel activity"/>
    <property type="evidence" value="ECO:0007669"/>
    <property type="project" value="InterPro"/>
</dbReference>
<protein>
    <submittedName>
        <fullName evidence="2">Uncharacterized protein</fullName>
    </submittedName>
</protein>
<evidence type="ECO:0000313" key="3">
    <source>
        <dbReference type="Proteomes" id="UP001085076"/>
    </source>
</evidence>
<accession>A0A9D5CTX6</accession>
<keyword evidence="1" id="KW-1133">Transmembrane helix</keyword>
<evidence type="ECO:0000313" key="2">
    <source>
        <dbReference type="EMBL" id="KAJ0978323.1"/>
    </source>
</evidence>